<dbReference type="EMBL" id="BMNK01000019">
    <property type="protein sequence ID" value="GGP15704.1"/>
    <property type="molecule type" value="Genomic_DNA"/>
</dbReference>
<evidence type="ECO:0000313" key="5">
    <source>
        <dbReference type="Proteomes" id="UP000660745"/>
    </source>
</evidence>
<dbReference type="Proteomes" id="UP000660745">
    <property type="component" value="Unassembled WGS sequence"/>
</dbReference>
<dbReference type="PANTHER" id="PTHR36933">
    <property type="entry name" value="SLL0788 PROTEIN"/>
    <property type="match status" value="1"/>
</dbReference>
<sequence length="218" mass="23353">MPEKSRMCALFVTVLLISGSAGCGQEPERPAPVGTDAPVIVPQQPGGTGRTATPGERVGRLPASPTAADVRFAEGMIPHHRQALEMTGLVPNRTTSPAIRAVADQIALTQQPEITIMSNWLTALGRPVPGGHTHDGAGDGYGMATEAQLRELRAARGAAFDRMFLELMIRHHEGAVRMAGEQLAGGRDQRMRRMARDVYAGQSIEITRMRTTLDTLPG</sequence>
<proteinExistence type="predicted"/>
<feature type="chain" id="PRO_5038416590" evidence="2">
    <location>
        <begin position="24"/>
        <end position="218"/>
    </location>
</feature>
<feature type="domain" description="DUF305" evidence="3">
    <location>
        <begin position="69"/>
        <end position="212"/>
    </location>
</feature>
<reference evidence="4" key="2">
    <citation type="submission" date="2020-09" db="EMBL/GenBank/DDBJ databases">
        <authorList>
            <person name="Sun Q."/>
            <person name="Zhou Y."/>
        </authorList>
    </citation>
    <scope>NUCLEOTIDE SEQUENCE</scope>
    <source>
        <strain evidence="4">CGMCC 4.7430</strain>
    </source>
</reference>
<protein>
    <submittedName>
        <fullName evidence="4">Lipoprotein</fullName>
    </submittedName>
</protein>
<feature type="signal peptide" evidence="2">
    <location>
        <begin position="1"/>
        <end position="23"/>
    </location>
</feature>
<dbReference type="PROSITE" id="PS51257">
    <property type="entry name" value="PROKAR_LIPOPROTEIN"/>
    <property type="match status" value="1"/>
</dbReference>
<dbReference type="AlphaFoldDB" id="A0A918AD07"/>
<name>A0A918AD07_9ACTN</name>
<evidence type="ECO:0000259" key="3">
    <source>
        <dbReference type="Pfam" id="PF03713"/>
    </source>
</evidence>
<evidence type="ECO:0000256" key="1">
    <source>
        <dbReference type="SAM" id="MobiDB-lite"/>
    </source>
</evidence>
<dbReference type="InterPro" id="IPR005183">
    <property type="entry name" value="DUF305_CopM-like"/>
</dbReference>
<accession>A0A918AD07</accession>
<keyword evidence="4" id="KW-0449">Lipoprotein</keyword>
<dbReference type="Gene3D" id="1.20.1260.10">
    <property type="match status" value="1"/>
</dbReference>
<keyword evidence="5" id="KW-1185">Reference proteome</keyword>
<comment type="caution">
    <text evidence="4">The sequence shown here is derived from an EMBL/GenBank/DDBJ whole genome shotgun (WGS) entry which is preliminary data.</text>
</comment>
<dbReference type="PANTHER" id="PTHR36933:SF1">
    <property type="entry name" value="SLL0788 PROTEIN"/>
    <property type="match status" value="1"/>
</dbReference>
<reference evidence="4" key="1">
    <citation type="journal article" date="2014" name="Int. J. Syst. Evol. Microbiol.">
        <title>Complete genome sequence of Corynebacterium casei LMG S-19264T (=DSM 44701T), isolated from a smear-ripened cheese.</title>
        <authorList>
            <consortium name="US DOE Joint Genome Institute (JGI-PGF)"/>
            <person name="Walter F."/>
            <person name="Albersmeier A."/>
            <person name="Kalinowski J."/>
            <person name="Ruckert C."/>
        </authorList>
    </citation>
    <scope>NUCLEOTIDE SEQUENCE</scope>
    <source>
        <strain evidence="4">CGMCC 4.7430</strain>
    </source>
</reference>
<dbReference type="InterPro" id="IPR012347">
    <property type="entry name" value="Ferritin-like"/>
</dbReference>
<dbReference type="Pfam" id="PF03713">
    <property type="entry name" value="DUF305"/>
    <property type="match status" value="1"/>
</dbReference>
<evidence type="ECO:0000313" key="4">
    <source>
        <dbReference type="EMBL" id="GGP15704.1"/>
    </source>
</evidence>
<evidence type="ECO:0000256" key="2">
    <source>
        <dbReference type="SAM" id="SignalP"/>
    </source>
</evidence>
<gene>
    <name evidence="4" type="ORF">GCM10012278_76590</name>
</gene>
<feature type="region of interest" description="Disordered" evidence="1">
    <location>
        <begin position="22"/>
        <end position="63"/>
    </location>
</feature>
<organism evidence="4 5">
    <name type="scientific">Nonomuraea glycinis</name>
    <dbReference type="NCBI Taxonomy" id="2047744"/>
    <lineage>
        <taxon>Bacteria</taxon>
        <taxon>Bacillati</taxon>
        <taxon>Actinomycetota</taxon>
        <taxon>Actinomycetes</taxon>
        <taxon>Streptosporangiales</taxon>
        <taxon>Streptosporangiaceae</taxon>
        <taxon>Nonomuraea</taxon>
    </lineage>
</organism>
<keyword evidence="2" id="KW-0732">Signal</keyword>